<dbReference type="RefSeq" id="WP_248826594.1">
    <property type="nucleotide sequence ID" value="NZ_JALKFT010000035.1"/>
</dbReference>
<protein>
    <recommendedName>
        <fullName evidence="3">Secreted protein</fullName>
    </recommendedName>
</protein>
<reference evidence="1 2" key="1">
    <citation type="submission" date="2022-04" db="EMBL/GenBank/DDBJ databases">
        <title>Genome diversity in the genus Frankia.</title>
        <authorList>
            <person name="Carlos-Shanley C."/>
            <person name="Hahn D."/>
        </authorList>
    </citation>
    <scope>NUCLEOTIDE SEQUENCE [LARGE SCALE GENOMIC DNA]</scope>
    <source>
        <strain evidence="1 2">Ag45/Mut15</strain>
    </source>
</reference>
<comment type="caution">
    <text evidence="1">The sequence shown here is derived from an EMBL/GenBank/DDBJ whole genome shotgun (WGS) entry which is preliminary data.</text>
</comment>
<proteinExistence type="predicted"/>
<dbReference type="Proteomes" id="UP001201873">
    <property type="component" value="Unassembled WGS sequence"/>
</dbReference>
<accession>A0ABT0K3W8</accession>
<name>A0ABT0K3W8_9ACTN</name>
<dbReference type="EMBL" id="JALKFT010000035">
    <property type="protein sequence ID" value="MCK9878501.1"/>
    <property type="molecule type" value="Genomic_DNA"/>
</dbReference>
<sequence length="93" mass="9253">MFGCSVFGCSALDGCSALEGSTFGWAAFDESVLDGSALGWGRPWESDVECGGVAVVACDAAVDADADASVLAVTSRMCGRAEPAAVGAHAMDS</sequence>
<organism evidence="1 2">
    <name type="scientific">Frankia umida</name>
    <dbReference type="NCBI Taxonomy" id="573489"/>
    <lineage>
        <taxon>Bacteria</taxon>
        <taxon>Bacillati</taxon>
        <taxon>Actinomycetota</taxon>
        <taxon>Actinomycetes</taxon>
        <taxon>Frankiales</taxon>
        <taxon>Frankiaceae</taxon>
        <taxon>Frankia</taxon>
    </lineage>
</organism>
<evidence type="ECO:0008006" key="3">
    <source>
        <dbReference type="Google" id="ProtNLM"/>
    </source>
</evidence>
<evidence type="ECO:0000313" key="1">
    <source>
        <dbReference type="EMBL" id="MCK9878501.1"/>
    </source>
</evidence>
<keyword evidence="2" id="KW-1185">Reference proteome</keyword>
<evidence type="ECO:0000313" key="2">
    <source>
        <dbReference type="Proteomes" id="UP001201873"/>
    </source>
</evidence>
<gene>
    <name evidence="1" type="ORF">MXD59_22505</name>
</gene>